<keyword evidence="1" id="KW-1133">Transmembrane helix</keyword>
<dbReference type="RefSeq" id="WP_135570624.1">
    <property type="nucleotide sequence ID" value="NZ_RQGK01000025.1"/>
</dbReference>
<dbReference type="NCBIfam" id="NF047503">
    <property type="entry name" value="LB_137_fam"/>
    <property type="match status" value="1"/>
</dbReference>
<keyword evidence="1" id="KW-0472">Membrane</keyword>
<proteinExistence type="predicted"/>
<evidence type="ECO:0000313" key="3">
    <source>
        <dbReference type="Proteomes" id="UP000297613"/>
    </source>
</evidence>
<evidence type="ECO:0000313" key="2">
    <source>
        <dbReference type="EMBL" id="TGL88069.1"/>
    </source>
</evidence>
<sequence length="337" mass="37895">MRRIPIYVLLFTFITASLSAHRVILKSGEVLSGELKETEGASDHIILNTEDEDIKIFKKDVAEIFFEESGNHLCMRLKKQTETKCGLKLLKLNSSTVYYIDENNRYLRASFKDLESITIEAASTKVLEQFAKAGFSVLITSKDKKEVKAPIADVNENSVLIQKESEPAPTEITREEIATLHYKTSEDEKEIPKESASKEITLIDYLIPGYYIRNQGYVKSGTTLMGLTGFLMAGSVYEFIAAKNSEGKTPVYIPQSDGSILWAEQANGEFERHKKLNQLFLISLAFTYLFNAVLLTFPVTFAFFFQDGAEAPAINPSPDLNPIGKDQKIEMKININF</sequence>
<name>A0A6N4QIH4_9LEPT</name>
<reference evidence="2 3" key="1">
    <citation type="journal article" date="2019" name="PLoS Negl. Trop. Dis.">
        <title>Revisiting the worldwide diversity of Leptospira species in the environment.</title>
        <authorList>
            <person name="Vincent A.T."/>
            <person name="Schiettekatte O."/>
            <person name="Bourhy P."/>
            <person name="Veyrier F.J."/>
            <person name="Picardeau M."/>
        </authorList>
    </citation>
    <scope>NUCLEOTIDE SEQUENCE [LARGE SCALE GENOMIC DNA]</scope>
    <source>
        <strain evidence="2 3">201702445</strain>
    </source>
</reference>
<protein>
    <submittedName>
        <fullName evidence="2">Uncharacterized protein</fullName>
    </submittedName>
</protein>
<feature type="transmembrane region" description="Helical" evidence="1">
    <location>
        <begin position="279"/>
        <end position="305"/>
    </location>
</feature>
<accession>A0A6N4QIH4</accession>
<comment type="caution">
    <text evidence="2">The sequence shown here is derived from an EMBL/GenBank/DDBJ whole genome shotgun (WGS) entry which is preliminary data.</text>
</comment>
<dbReference type="Proteomes" id="UP000297613">
    <property type="component" value="Unassembled WGS sequence"/>
</dbReference>
<gene>
    <name evidence="2" type="ORF">EHQ83_03705</name>
</gene>
<dbReference type="EMBL" id="RQGM01000012">
    <property type="protein sequence ID" value="TGL88069.1"/>
    <property type="molecule type" value="Genomic_DNA"/>
</dbReference>
<dbReference type="AlphaFoldDB" id="A0A6N4QIH4"/>
<organism evidence="2 3">
    <name type="scientific">Leptospira yasudae</name>
    <dbReference type="NCBI Taxonomy" id="2202201"/>
    <lineage>
        <taxon>Bacteria</taxon>
        <taxon>Pseudomonadati</taxon>
        <taxon>Spirochaetota</taxon>
        <taxon>Spirochaetia</taxon>
        <taxon>Leptospirales</taxon>
        <taxon>Leptospiraceae</taxon>
        <taxon>Leptospira</taxon>
    </lineage>
</organism>
<keyword evidence="1" id="KW-0812">Transmembrane</keyword>
<evidence type="ECO:0000256" key="1">
    <source>
        <dbReference type="SAM" id="Phobius"/>
    </source>
</evidence>